<name>A0A9R1CYI7_9BACT</name>
<organism evidence="1 2">
    <name type="scientific">Prevotella lacticifex</name>
    <dbReference type="NCBI Taxonomy" id="2854755"/>
    <lineage>
        <taxon>Bacteria</taxon>
        <taxon>Pseudomonadati</taxon>
        <taxon>Bacteroidota</taxon>
        <taxon>Bacteroidia</taxon>
        <taxon>Bacteroidales</taxon>
        <taxon>Prevotellaceae</taxon>
        <taxon>Prevotella</taxon>
    </lineage>
</organism>
<accession>A0A9R1CYI7</accession>
<dbReference type="RefSeq" id="WP_223928989.1">
    <property type="nucleotide sequence ID" value="NZ_BPTU01000001.1"/>
</dbReference>
<dbReference type="Proteomes" id="UP000825483">
    <property type="component" value="Unassembled WGS sequence"/>
</dbReference>
<gene>
    <name evidence="1" type="ORF">PRLR5076_18490</name>
</gene>
<sequence>MEYRFIEHERIKEPLCLEFFKTCITYQREDRHKAFTGISYKELMQRMHIGRERLQRLFNCVERNWLYFKIEHGYMIEAHNIVSSIDWSKRFFIFGKPFYHIKINMYHNKK</sequence>
<dbReference type="AlphaFoldDB" id="A0A9R1CYI7"/>
<evidence type="ECO:0000313" key="2">
    <source>
        <dbReference type="Proteomes" id="UP000825483"/>
    </source>
</evidence>
<proteinExistence type="predicted"/>
<reference evidence="1" key="1">
    <citation type="journal article" date="2022" name="Int. J. Syst. Evol. Microbiol.">
        <title>Prevotella lacticifex sp. nov., isolated from the rumen of cows.</title>
        <authorList>
            <person name="Shinkai T."/>
            <person name="Ikeyama N."/>
            <person name="Kumagai M."/>
            <person name="Ohmori H."/>
            <person name="Sakamoto M."/>
            <person name="Ohkuma M."/>
            <person name="Mitsumori M."/>
        </authorList>
    </citation>
    <scope>NUCLEOTIDE SEQUENCE</scope>
    <source>
        <strain evidence="1">R5076</strain>
    </source>
</reference>
<dbReference type="GeneID" id="72466959"/>
<protein>
    <submittedName>
        <fullName evidence="1">Uncharacterized protein</fullName>
    </submittedName>
</protein>
<dbReference type="EMBL" id="BPUB01000002">
    <property type="protein sequence ID" value="GJG58998.1"/>
    <property type="molecule type" value="Genomic_DNA"/>
</dbReference>
<keyword evidence="2" id="KW-1185">Reference proteome</keyword>
<comment type="caution">
    <text evidence="1">The sequence shown here is derived from an EMBL/GenBank/DDBJ whole genome shotgun (WGS) entry which is preliminary data.</text>
</comment>
<evidence type="ECO:0000313" key="1">
    <source>
        <dbReference type="EMBL" id="GJG58998.1"/>
    </source>
</evidence>